<name>A0A383A3U2_9ZZZZ</name>
<dbReference type="InterPro" id="IPR050767">
    <property type="entry name" value="Sel1_AlgK"/>
</dbReference>
<organism evidence="2">
    <name type="scientific">marine metagenome</name>
    <dbReference type="NCBI Taxonomy" id="408172"/>
    <lineage>
        <taxon>unclassified sequences</taxon>
        <taxon>metagenomes</taxon>
        <taxon>ecological metagenomes</taxon>
    </lineage>
</organism>
<protein>
    <recommendedName>
        <fullName evidence="3">Sel1 repeat family protein</fullName>
    </recommendedName>
</protein>
<accession>A0A383A3U2</accession>
<evidence type="ECO:0000313" key="2">
    <source>
        <dbReference type="EMBL" id="SVE02240.1"/>
    </source>
</evidence>
<dbReference type="PANTHER" id="PTHR11102:SF160">
    <property type="entry name" value="ERAD-ASSOCIATED E3 UBIQUITIN-PROTEIN LIGASE COMPONENT HRD3"/>
    <property type="match status" value="1"/>
</dbReference>
<dbReference type="InterPro" id="IPR006597">
    <property type="entry name" value="Sel1-like"/>
</dbReference>
<dbReference type="InterPro" id="IPR011990">
    <property type="entry name" value="TPR-like_helical_dom_sf"/>
</dbReference>
<feature type="compositionally biased region" description="Polar residues" evidence="1">
    <location>
        <begin position="214"/>
        <end position="254"/>
    </location>
</feature>
<proteinExistence type="predicted"/>
<reference evidence="2" key="1">
    <citation type="submission" date="2018-05" db="EMBL/GenBank/DDBJ databases">
        <authorList>
            <person name="Lanie J.A."/>
            <person name="Ng W.-L."/>
            <person name="Kazmierczak K.M."/>
            <person name="Andrzejewski T.M."/>
            <person name="Davidsen T.M."/>
            <person name="Wayne K.J."/>
            <person name="Tettelin H."/>
            <person name="Glass J.I."/>
            <person name="Rusch D."/>
            <person name="Podicherti R."/>
            <person name="Tsui H.-C.T."/>
            <person name="Winkler M.E."/>
        </authorList>
    </citation>
    <scope>NUCLEOTIDE SEQUENCE</scope>
</reference>
<evidence type="ECO:0000256" key="1">
    <source>
        <dbReference type="SAM" id="MobiDB-lite"/>
    </source>
</evidence>
<dbReference type="AlphaFoldDB" id="A0A383A3U2"/>
<evidence type="ECO:0008006" key="3">
    <source>
        <dbReference type="Google" id="ProtNLM"/>
    </source>
</evidence>
<feature type="region of interest" description="Disordered" evidence="1">
    <location>
        <begin position="183"/>
        <end position="254"/>
    </location>
</feature>
<feature type="non-terminal residue" evidence="2">
    <location>
        <position position="1"/>
    </location>
</feature>
<feature type="non-terminal residue" evidence="2">
    <location>
        <position position="254"/>
    </location>
</feature>
<dbReference type="PANTHER" id="PTHR11102">
    <property type="entry name" value="SEL-1-LIKE PROTEIN"/>
    <property type="match status" value="1"/>
</dbReference>
<dbReference type="SMART" id="SM00671">
    <property type="entry name" value="SEL1"/>
    <property type="match status" value="2"/>
</dbReference>
<dbReference type="EMBL" id="UINC01188830">
    <property type="protein sequence ID" value="SVE02240.1"/>
    <property type="molecule type" value="Genomic_DNA"/>
</dbReference>
<dbReference type="Gene3D" id="1.25.40.10">
    <property type="entry name" value="Tetratricopeptide repeat domain"/>
    <property type="match status" value="1"/>
</dbReference>
<dbReference type="SUPFAM" id="SSF81901">
    <property type="entry name" value="HCP-like"/>
    <property type="match status" value="1"/>
</dbReference>
<feature type="compositionally biased region" description="Basic and acidic residues" evidence="1">
    <location>
        <begin position="196"/>
        <end position="210"/>
    </location>
</feature>
<sequence>RGTDGNASVASRWYKKASDQGHADAHVALATQYLNGTGVNKYKNPRGAVELLKKAADQNHPGAQWTLGLLYETATGVNKSVRRAKEYFGLAAAQRHVRAQHDLAVVLHSEKRFDMARAWLCEAGKSSSRWGKSAKEKLLELGKSRSYCDSNAARFTALIGPIVTPKSDVICLEKPTTNQVIADATDPPTVETTDNTEPRVTRITPTEDKPVATTPINQQPSVTVDRTEQPSVTADRTEQPSGATTTVRSVNRSV</sequence>
<gene>
    <name evidence="2" type="ORF">METZ01_LOCUS455094</name>
</gene>
<dbReference type="Pfam" id="PF08238">
    <property type="entry name" value="Sel1"/>
    <property type="match status" value="3"/>
</dbReference>